<dbReference type="Proteomes" id="UP000481861">
    <property type="component" value="Unassembled WGS sequence"/>
</dbReference>
<gene>
    <name evidence="2" type="ORF">BDV95DRAFT_591830</name>
</gene>
<dbReference type="EMBL" id="JAADJZ010000005">
    <property type="protein sequence ID" value="KAF2875095.1"/>
    <property type="molecule type" value="Genomic_DNA"/>
</dbReference>
<proteinExistence type="predicted"/>
<organism evidence="2 3">
    <name type="scientific">Massariosphaeria phaeospora</name>
    <dbReference type="NCBI Taxonomy" id="100035"/>
    <lineage>
        <taxon>Eukaryota</taxon>
        <taxon>Fungi</taxon>
        <taxon>Dikarya</taxon>
        <taxon>Ascomycota</taxon>
        <taxon>Pezizomycotina</taxon>
        <taxon>Dothideomycetes</taxon>
        <taxon>Pleosporomycetidae</taxon>
        <taxon>Pleosporales</taxon>
        <taxon>Pleosporales incertae sedis</taxon>
        <taxon>Massariosphaeria</taxon>
    </lineage>
</organism>
<evidence type="ECO:0000313" key="2">
    <source>
        <dbReference type="EMBL" id="KAF2875095.1"/>
    </source>
</evidence>
<keyword evidence="3" id="KW-1185">Reference proteome</keyword>
<evidence type="ECO:0000313" key="3">
    <source>
        <dbReference type="Proteomes" id="UP000481861"/>
    </source>
</evidence>
<feature type="region of interest" description="Disordered" evidence="1">
    <location>
        <begin position="41"/>
        <end position="72"/>
    </location>
</feature>
<evidence type="ECO:0000256" key="1">
    <source>
        <dbReference type="SAM" id="MobiDB-lite"/>
    </source>
</evidence>
<comment type="caution">
    <text evidence="2">The sequence shown here is derived from an EMBL/GenBank/DDBJ whole genome shotgun (WGS) entry which is preliminary data.</text>
</comment>
<reference evidence="2 3" key="1">
    <citation type="submission" date="2020-01" db="EMBL/GenBank/DDBJ databases">
        <authorList>
            <consortium name="DOE Joint Genome Institute"/>
            <person name="Haridas S."/>
            <person name="Albert R."/>
            <person name="Binder M."/>
            <person name="Bloem J."/>
            <person name="Labutti K."/>
            <person name="Salamov A."/>
            <person name="Andreopoulos B."/>
            <person name="Baker S.E."/>
            <person name="Barry K."/>
            <person name="Bills G."/>
            <person name="Bluhm B.H."/>
            <person name="Cannon C."/>
            <person name="Castanera R."/>
            <person name="Culley D.E."/>
            <person name="Daum C."/>
            <person name="Ezra D."/>
            <person name="Gonzalez J.B."/>
            <person name="Henrissat B."/>
            <person name="Kuo A."/>
            <person name="Liang C."/>
            <person name="Lipzen A."/>
            <person name="Lutzoni F."/>
            <person name="Magnuson J."/>
            <person name="Mondo S."/>
            <person name="Nolan M."/>
            <person name="Ohm R."/>
            <person name="Pangilinan J."/>
            <person name="Park H.-J.H."/>
            <person name="Ramirez L."/>
            <person name="Alfaro M."/>
            <person name="Sun H."/>
            <person name="Tritt A."/>
            <person name="Yoshinaga Y."/>
            <person name="Zwiers L.-H.L."/>
            <person name="Turgeon B.G."/>
            <person name="Goodwin S.B."/>
            <person name="Spatafora J.W."/>
            <person name="Crous P.W."/>
            <person name="Grigoriev I.V."/>
        </authorList>
    </citation>
    <scope>NUCLEOTIDE SEQUENCE [LARGE SCALE GENOMIC DNA]</scope>
    <source>
        <strain evidence="2 3">CBS 611.86</strain>
    </source>
</reference>
<name>A0A7C8MF60_9PLEO</name>
<dbReference type="AlphaFoldDB" id="A0A7C8MF60"/>
<sequence length="207" mass="21879">MATKDPRIYAQACSSAADAVRYGQAAATGLQLLARAKAEAETMATQEEGRRRTAQESLEEQQRTAGLWLSTSPPTTGTGGFSYASLSSIIRRSQTGLKSRRSNALAGHALETAVGHQSSQASQFARGRHSFTTCTVAIVPHGLTNGLGRRPHADKGHSTLQLPAPQIERVLGLYAFASLLLVRSHARAAACGRAKLQNYADAPGQGP</sequence>
<accession>A0A7C8MF60</accession>
<protein>
    <submittedName>
        <fullName evidence="2">Uncharacterized protein</fullName>
    </submittedName>
</protein>